<protein>
    <recommendedName>
        <fullName evidence="2">histidine kinase</fullName>
        <ecNumber evidence="2">2.7.13.3</ecNumber>
    </recommendedName>
</protein>
<evidence type="ECO:0000313" key="6">
    <source>
        <dbReference type="EMBL" id="CRH04288.1"/>
    </source>
</evidence>
<organism evidence="6">
    <name type="scientific">Magnetococcus massalia (strain MO-1)</name>
    <dbReference type="NCBI Taxonomy" id="451514"/>
    <lineage>
        <taxon>Bacteria</taxon>
        <taxon>Pseudomonadati</taxon>
        <taxon>Pseudomonadota</taxon>
        <taxon>Magnetococcia</taxon>
        <taxon>Magnetococcales</taxon>
        <taxon>Magnetococcaceae</taxon>
        <taxon>Magnetococcus</taxon>
    </lineage>
</organism>
<evidence type="ECO:0000259" key="5">
    <source>
        <dbReference type="PROSITE" id="PS50109"/>
    </source>
</evidence>
<evidence type="ECO:0000256" key="1">
    <source>
        <dbReference type="ARBA" id="ARBA00000085"/>
    </source>
</evidence>
<feature type="transmembrane region" description="Helical" evidence="4">
    <location>
        <begin position="58"/>
        <end position="78"/>
    </location>
</feature>
<accession>A0A1S7LCR3</accession>
<keyword evidence="4" id="KW-0812">Transmembrane</keyword>
<comment type="catalytic activity">
    <reaction evidence="1">
        <text>ATP + protein L-histidine = ADP + protein N-phospho-L-histidine.</text>
        <dbReference type="EC" id="2.7.13.3"/>
    </reaction>
</comment>
<dbReference type="AlphaFoldDB" id="A0A1S7LCR3"/>
<dbReference type="InterPro" id="IPR036890">
    <property type="entry name" value="HATPase_C_sf"/>
</dbReference>
<dbReference type="InterPro" id="IPR004358">
    <property type="entry name" value="Sig_transdc_His_kin-like_C"/>
</dbReference>
<name>A0A1S7LCR3_MAGMO</name>
<keyword evidence="4" id="KW-1133">Transmembrane helix</keyword>
<dbReference type="Gene3D" id="1.10.287.130">
    <property type="match status" value="1"/>
</dbReference>
<feature type="domain" description="Histidine kinase" evidence="5">
    <location>
        <begin position="144"/>
        <end position="363"/>
    </location>
</feature>
<keyword evidence="3" id="KW-0597">Phosphoprotein</keyword>
<gene>
    <name evidence="6" type="ORF">MAGMO_0072</name>
</gene>
<keyword evidence="6" id="KW-0418">Kinase</keyword>
<dbReference type="GO" id="GO:0000155">
    <property type="term" value="F:phosphorelay sensor kinase activity"/>
    <property type="evidence" value="ECO:0007669"/>
    <property type="project" value="InterPro"/>
</dbReference>
<dbReference type="InterPro" id="IPR036097">
    <property type="entry name" value="HisK_dim/P_sf"/>
</dbReference>
<dbReference type="InterPro" id="IPR005467">
    <property type="entry name" value="His_kinase_dom"/>
</dbReference>
<dbReference type="InterPro" id="IPR003661">
    <property type="entry name" value="HisK_dim/P_dom"/>
</dbReference>
<dbReference type="SUPFAM" id="SSF55874">
    <property type="entry name" value="ATPase domain of HSP90 chaperone/DNA topoisomerase II/histidine kinase"/>
    <property type="match status" value="1"/>
</dbReference>
<reference evidence="6" key="1">
    <citation type="submission" date="2015-04" db="EMBL/GenBank/DDBJ databases">
        <authorList>
            <person name="Syromyatnikov M.Y."/>
            <person name="Popov V.N."/>
        </authorList>
    </citation>
    <scope>NUCLEOTIDE SEQUENCE</scope>
    <source>
        <strain evidence="6">MO-1</strain>
    </source>
</reference>
<evidence type="ECO:0000256" key="2">
    <source>
        <dbReference type="ARBA" id="ARBA00012438"/>
    </source>
</evidence>
<dbReference type="SUPFAM" id="SSF47384">
    <property type="entry name" value="Homodimeric domain of signal transducing histidine kinase"/>
    <property type="match status" value="1"/>
</dbReference>
<keyword evidence="4" id="KW-0472">Membrane</keyword>
<dbReference type="PANTHER" id="PTHR43547:SF2">
    <property type="entry name" value="HYBRID SIGNAL TRANSDUCTION HISTIDINE KINASE C"/>
    <property type="match status" value="1"/>
</dbReference>
<dbReference type="SMART" id="SM00388">
    <property type="entry name" value="HisKA"/>
    <property type="match status" value="1"/>
</dbReference>
<dbReference type="CDD" id="cd00082">
    <property type="entry name" value="HisKA"/>
    <property type="match status" value="1"/>
</dbReference>
<evidence type="ECO:0000256" key="3">
    <source>
        <dbReference type="ARBA" id="ARBA00022553"/>
    </source>
</evidence>
<dbReference type="PANTHER" id="PTHR43547">
    <property type="entry name" value="TWO-COMPONENT HISTIDINE KINASE"/>
    <property type="match status" value="1"/>
</dbReference>
<dbReference type="PRINTS" id="PR00344">
    <property type="entry name" value="BCTRLSENSOR"/>
</dbReference>
<dbReference type="InterPro" id="IPR003594">
    <property type="entry name" value="HATPase_dom"/>
</dbReference>
<keyword evidence="6" id="KW-0808">Transferase</keyword>
<evidence type="ECO:0000256" key="4">
    <source>
        <dbReference type="SAM" id="Phobius"/>
    </source>
</evidence>
<feature type="transmembrane region" description="Helical" evidence="4">
    <location>
        <begin position="98"/>
        <end position="117"/>
    </location>
</feature>
<dbReference type="Gene3D" id="3.30.565.10">
    <property type="entry name" value="Histidine kinase-like ATPase, C-terminal domain"/>
    <property type="match status" value="1"/>
</dbReference>
<dbReference type="PROSITE" id="PS50109">
    <property type="entry name" value="HIS_KIN"/>
    <property type="match status" value="1"/>
</dbReference>
<dbReference type="EMBL" id="LO017727">
    <property type="protein sequence ID" value="CRH04288.1"/>
    <property type="molecule type" value="Genomic_DNA"/>
</dbReference>
<dbReference type="SMART" id="SM00387">
    <property type="entry name" value="HATPase_c"/>
    <property type="match status" value="1"/>
</dbReference>
<dbReference type="Pfam" id="PF02518">
    <property type="entry name" value="HATPase_c"/>
    <property type="match status" value="1"/>
</dbReference>
<dbReference type="EC" id="2.7.13.3" evidence="2"/>
<dbReference type="Pfam" id="PF00512">
    <property type="entry name" value="HisKA"/>
    <property type="match status" value="1"/>
</dbReference>
<feature type="transmembrane region" description="Helical" evidence="4">
    <location>
        <begin position="25"/>
        <end position="46"/>
    </location>
</feature>
<sequence>MYPPQIAMVPISWYAFVEASAAHRALISSCVYFLFTVGAAWIYYLGPKGERATMAQRFVAVVFSINAAVMMVFILSIPFDEVIHNYLLNQIAAIRVQFLNTIVIDILVSIGIVGMIYERAYNQNQLSHKKMQMVLNEQQQFIRMFSHEYRTPLSIINSGLGLLKKEVDPAQNRIHDRLERMQRATGRLKRLVELYLDWDPVTDGLEEPAPPAGPARCDLSSCMSECISMQKSANPGREIRVQGVLDYQPAISEIDLLCCLDNLVGNALKFTPDHQEPIRLEVERGDDGQLLLTVSDRGIGMEPAWIGRIFDKYYRAPNAEDVSGTGMGLYLINRLMGKYAGEIRVQSRLHEGSAFTLVLPLADQRAQPGQGG</sequence>
<proteinExistence type="predicted"/>